<dbReference type="Proteomes" id="UP001224775">
    <property type="component" value="Unassembled WGS sequence"/>
</dbReference>
<name>A0AAD8Y3M1_9STRA</name>
<organism evidence="1 2">
    <name type="scientific">Skeletonema marinoi</name>
    <dbReference type="NCBI Taxonomy" id="267567"/>
    <lineage>
        <taxon>Eukaryota</taxon>
        <taxon>Sar</taxon>
        <taxon>Stramenopiles</taxon>
        <taxon>Ochrophyta</taxon>
        <taxon>Bacillariophyta</taxon>
        <taxon>Coscinodiscophyceae</taxon>
        <taxon>Thalassiosirophycidae</taxon>
        <taxon>Thalassiosirales</taxon>
        <taxon>Skeletonemataceae</taxon>
        <taxon>Skeletonema</taxon>
        <taxon>Skeletonema marinoi-dohrnii complex</taxon>
    </lineage>
</organism>
<comment type="caution">
    <text evidence="1">The sequence shown here is derived from an EMBL/GenBank/DDBJ whole genome shotgun (WGS) entry which is preliminary data.</text>
</comment>
<evidence type="ECO:0000313" key="1">
    <source>
        <dbReference type="EMBL" id="KAK1738857.1"/>
    </source>
</evidence>
<dbReference type="EMBL" id="JATAAI010000019">
    <property type="protein sequence ID" value="KAK1738857.1"/>
    <property type="molecule type" value="Genomic_DNA"/>
</dbReference>
<sequence>MSFVHMGMKVKGRVLNSCQNCLRARVNKLKENQSRLRKDTQAMMKTTRITIAKLDKSEENFNSSFAAEESISSLTNEKLCNVHESSDDVPSNSLKVYRLLRSDEDPAKGLYPKDAASRMSVAQHIEIGSRLYSRSRFISASKRLGVCLFYANKAVHERGIDREKLRIAEIELDLSKGDVFDLTNEQKRMELSIEKDSKAHNHATCFEEVIVERCIRADEIVDIFQAVPELPRSSSYAMFMEQLRGGPFLLLKK</sequence>
<accession>A0AAD8Y3M1</accession>
<dbReference type="AlphaFoldDB" id="A0AAD8Y3M1"/>
<evidence type="ECO:0000313" key="2">
    <source>
        <dbReference type="Proteomes" id="UP001224775"/>
    </source>
</evidence>
<reference evidence="1" key="1">
    <citation type="submission" date="2023-06" db="EMBL/GenBank/DDBJ databases">
        <title>Survivors Of The Sea: Transcriptome response of Skeletonema marinoi to long-term dormancy.</title>
        <authorList>
            <person name="Pinder M.I.M."/>
            <person name="Kourtchenko O."/>
            <person name="Robertson E.K."/>
            <person name="Larsson T."/>
            <person name="Maumus F."/>
            <person name="Osuna-Cruz C.M."/>
            <person name="Vancaester E."/>
            <person name="Stenow R."/>
            <person name="Vandepoele K."/>
            <person name="Ploug H."/>
            <person name="Bruchert V."/>
            <person name="Godhe A."/>
            <person name="Topel M."/>
        </authorList>
    </citation>
    <scope>NUCLEOTIDE SEQUENCE</scope>
    <source>
        <strain evidence="1">R05AC</strain>
    </source>
</reference>
<proteinExistence type="predicted"/>
<keyword evidence="2" id="KW-1185">Reference proteome</keyword>
<gene>
    <name evidence="1" type="ORF">QTG54_010173</name>
</gene>
<protein>
    <submittedName>
        <fullName evidence="1">Uncharacterized protein</fullName>
    </submittedName>
</protein>